<dbReference type="AlphaFoldDB" id="A0A6C0BNB1"/>
<protein>
    <submittedName>
        <fullName evidence="1">Uncharacterized protein</fullName>
    </submittedName>
</protein>
<name>A0A6C0BNB1_9ZZZZ</name>
<organism evidence="1">
    <name type="scientific">viral metagenome</name>
    <dbReference type="NCBI Taxonomy" id="1070528"/>
    <lineage>
        <taxon>unclassified sequences</taxon>
        <taxon>metagenomes</taxon>
        <taxon>organismal metagenomes</taxon>
    </lineage>
</organism>
<evidence type="ECO:0000313" key="1">
    <source>
        <dbReference type="EMBL" id="QHS93114.1"/>
    </source>
</evidence>
<accession>A0A6C0BNB1</accession>
<dbReference type="EMBL" id="MN739196">
    <property type="protein sequence ID" value="QHS93114.1"/>
    <property type="molecule type" value="Genomic_DNA"/>
</dbReference>
<sequence length="451" mass="51838">MMLSPYVINSDLTQLDLLLTEESMSRVTGYECISLLLLSPDYETSRFLINSIHFRSRIQDPNPLLISLVQQNRLHELSLILKYFDIYSRVDSYLLTIACINSNNSKALRMILRCPDLVIAEGNYIKYILEKNDGIDRSQIISDIHDLCKDQVSSLDLRQLLSLSLGKHSRESQSIVNLLPPRSDVCDYLENPSMILDYPQLIIHILTETECTVCLDLIPEAFKRYKYPALTAILSLDDRSEAYILDNLEMITIEYNRLTLNQLTYPIIDILSSYMSDRCYSPVEHDISRKFYSDGYVTSNQLSSLLESVVNPRGPNSLFTRLTRISYPERYQQTKPIACGDIIMISRIFNTYSTPSVVEELRRHYKRNRLFISLTPEDIRDNHNKILQDPIGLYKSGEDLLFLLSLYESSIVGSEVILFDTLVIRDMLMNEPNSSLKTSALSILDHLILTA</sequence>
<reference evidence="1" key="1">
    <citation type="journal article" date="2020" name="Nature">
        <title>Giant virus diversity and host interactions through global metagenomics.</title>
        <authorList>
            <person name="Schulz F."/>
            <person name="Roux S."/>
            <person name="Paez-Espino D."/>
            <person name="Jungbluth S."/>
            <person name="Walsh D.A."/>
            <person name="Denef V.J."/>
            <person name="McMahon K.D."/>
            <person name="Konstantinidis K.T."/>
            <person name="Eloe-Fadrosh E.A."/>
            <person name="Kyrpides N.C."/>
            <person name="Woyke T."/>
        </authorList>
    </citation>
    <scope>NUCLEOTIDE SEQUENCE</scope>
    <source>
        <strain evidence="1">GVMAG-M-3300017651-5</strain>
    </source>
</reference>
<proteinExistence type="predicted"/>